<comment type="caution">
    <text evidence="3">The sequence shown here is derived from an EMBL/GenBank/DDBJ whole genome shotgun (WGS) entry which is preliminary data.</text>
</comment>
<feature type="transmembrane region" description="Helical" evidence="1">
    <location>
        <begin position="7"/>
        <end position="23"/>
    </location>
</feature>
<gene>
    <name evidence="3" type="ORF">F2Y61_02515</name>
</gene>
<evidence type="ECO:0000313" key="3">
    <source>
        <dbReference type="EMBL" id="KAA5386716.1"/>
    </source>
</evidence>
<reference evidence="3 4" key="1">
    <citation type="journal article" date="2019" name="Nat. Med.">
        <title>A library of human gut bacterial isolates paired with longitudinal multiomics data enables mechanistic microbiome research.</title>
        <authorList>
            <person name="Poyet M."/>
            <person name="Groussin M."/>
            <person name="Gibbons S.M."/>
            <person name="Avila-Pacheco J."/>
            <person name="Jiang X."/>
            <person name="Kearney S.M."/>
            <person name="Perrotta A.R."/>
            <person name="Berdy B."/>
            <person name="Zhao S."/>
            <person name="Lieberman T.D."/>
            <person name="Swanson P.K."/>
            <person name="Smith M."/>
            <person name="Roesemann S."/>
            <person name="Alexander J.E."/>
            <person name="Rich S.A."/>
            <person name="Livny J."/>
            <person name="Vlamakis H."/>
            <person name="Clish C."/>
            <person name="Bullock K."/>
            <person name="Deik A."/>
            <person name="Scott J."/>
            <person name="Pierce K.A."/>
            <person name="Xavier R.J."/>
            <person name="Alm E.J."/>
        </authorList>
    </citation>
    <scope>NUCLEOTIDE SEQUENCE [LARGE SCALE GENOMIC DNA]</scope>
    <source>
        <strain evidence="3 4">BIOML-A5</strain>
    </source>
</reference>
<dbReference type="GO" id="GO:0016747">
    <property type="term" value="F:acyltransferase activity, transferring groups other than amino-acyl groups"/>
    <property type="evidence" value="ECO:0007669"/>
    <property type="project" value="InterPro"/>
</dbReference>
<dbReference type="InterPro" id="IPR002656">
    <property type="entry name" value="Acyl_transf_3_dom"/>
</dbReference>
<dbReference type="RefSeq" id="WP_118440124.1">
    <property type="nucleotide sequence ID" value="NZ_QRTN01000013.1"/>
</dbReference>
<accession>A0A5M5ZZJ4</accession>
<dbReference type="AlphaFoldDB" id="A0A5M5ZZJ4"/>
<evidence type="ECO:0000313" key="4">
    <source>
        <dbReference type="Proteomes" id="UP000347681"/>
    </source>
</evidence>
<evidence type="ECO:0000256" key="1">
    <source>
        <dbReference type="SAM" id="Phobius"/>
    </source>
</evidence>
<organism evidence="3 4">
    <name type="scientific">Phocaeicola dorei</name>
    <dbReference type="NCBI Taxonomy" id="357276"/>
    <lineage>
        <taxon>Bacteria</taxon>
        <taxon>Pseudomonadati</taxon>
        <taxon>Bacteroidota</taxon>
        <taxon>Bacteroidia</taxon>
        <taxon>Bacteroidales</taxon>
        <taxon>Bacteroidaceae</taxon>
        <taxon>Phocaeicola</taxon>
    </lineage>
</organism>
<dbReference type="InterPro" id="IPR052734">
    <property type="entry name" value="Nod_factor_acetyltransferase"/>
</dbReference>
<feature type="transmembrane region" description="Helical" evidence="1">
    <location>
        <begin position="113"/>
        <end position="135"/>
    </location>
</feature>
<feature type="transmembrane region" description="Helical" evidence="1">
    <location>
        <begin position="234"/>
        <end position="256"/>
    </location>
</feature>
<feature type="transmembrane region" description="Helical" evidence="1">
    <location>
        <begin position="70"/>
        <end position="93"/>
    </location>
</feature>
<proteinExistence type="predicted"/>
<dbReference type="PANTHER" id="PTHR37312">
    <property type="entry name" value="MEMBRANE-BOUND ACYLTRANSFERASE YKRP-RELATED"/>
    <property type="match status" value="1"/>
</dbReference>
<sequence>MKERNVLIDFIKGISILLMVMAHSCPPQLLKNIVYLFHIGLFYYASGWLFNEDYLNSPLSFVKRKLKGLYIPYVKWGLFYFLLVNIMSLILFGSVDQNLKNVADILLFRNVHLLISPLWFLKSLFISEMFFFCILYFFRKRTTILLLIMLLLFTMGWYCSHYDIYLPFGINRELVTMFVLFLGYFSKKHTYYAGLVARKPKVIAIVLFCCTVLLFVGALYRIRIDTMSCTFSYWAIYPFFTLIGVIFLSCIHYYLFKIVDARNIIYRIASLLSKCSLSILALHFTCFMLLSIVLDFCCVDKELNLSNGFVYSSRFWWLYSIIGIVFPLAWVKLYNIMLDKSKTAFQLYRIKL</sequence>
<name>A0A5M5ZZJ4_9BACT</name>
<dbReference type="PANTHER" id="PTHR37312:SF1">
    <property type="entry name" value="MEMBRANE-BOUND ACYLTRANSFERASE YKRP-RELATED"/>
    <property type="match status" value="1"/>
</dbReference>
<keyword evidence="1" id="KW-0472">Membrane</keyword>
<keyword evidence="1" id="KW-1133">Transmembrane helix</keyword>
<keyword evidence="1" id="KW-0812">Transmembrane</keyword>
<dbReference type="EMBL" id="VVZB01000001">
    <property type="protein sequence ID" value="KAA5386716.1"/>
    <property type="molecule type" value="Genomic_DNA"/>
</dbReference>
<feature type="transmembrane region" description="Helical" evidence="1">
    <location>
        <begin position="29"/>
        <end position="50"/>
    </location>
</feature>
<feature type="domain" description="Acyltransferase 3" evidence="2">
    <location>
        <begin position="8"/>
        <end position="331"/>
    </location>
</feature>
<feature type="transmembrane region" description="Helical" evidence="1">
    <location>
        <begin position="277"/>
        <end position="296"/>
    </location>
</feature>
<keyword evidence="3" id="KW-0808">Transferase</keyword>
<dbReference type="Pfam" id="PF01757">
    <property type="entry name" value="Acyl_transf_3"/>
    <property type="match status" value="1"/>
</dbReference>
<feature type="transmembrane region" description="Helical" evidence="1">
    <location>
        <begin position="164"/>
        <end position="182"/>
    </location>
</feature>
<evidence type="ECO:0000259" key="2">
    <source>
        <dbReference type="Pfam" id="PF01757"/>
    </source>
</evidence>
<dbReference type="Proteomes" id="UP000347681">
    <property type="component" value="Unassembled WGS sequence"/>
</dbReference>
<feature type="transmembrane region" description="Helical" evidence="1">
    <location>
        <begin position="202"/>
        <end position="222"/>
    </location>
</feature>
<protein>
    <submittedName>
        <fullName evidence="3">Acyltransferase family protein</fullName>
    </submittedName>
</protein>
<feature type="transmembrane region" description="Helical" evidence="1">
    <location>
        <begin position="142"/>
        <end position="158"/>
    </location>
</feature>
<keyword evidence="3" id="KW-0012">Acyltransferase</keyword>
<feature type="transmembrane region" description="Helical" evidence="1">
    <location>
        <begin position="316"/>
        <end position="334"/>
    </location>
</feature>